<keyword evidence="2" id="KW-0812">Transmembrane</keyword>
<dbReference type="OrthoDB" id="5946254at2759"/>
<protein>
    <submittedName>
        <fullName evidence="3">Uncharacterized protein</fullName>
    </submittedName>
</protein>
<accession>A0A310SP28</accession>
<dbReference type="PANTHER" id="PTHR38564">
    <property type="entry name" value="SI:CH73-250A16.5-RELATED"/>
    <property type="match status" value="1"/>
</dbReference>
<evidence type="ECO:0000313" key="4">
    <source>
        <dbReference type="Proteomes" id="UP000250275"/>
    </source>
</evidence>
<organism evidence="3 4">
    <name type="scientific">Eufriesea mexicana</name>
    <dbReference type="NCBI Taxonomy" id="516756"/>
    <lineage>
        <taxon>Eukaryota</taxon>
        <taxon>Metazoa</taxon>
        <taxon>Ecdysozoa</taxon>
        <taxon>Arthropoda</taxon>
        <taxon>Hexapoda</taxon>
        <taxon>Insecta</taxon>
        <taxon>Pterygota</taxon>
        <taxon>Neoptera</taxon>
        <taxon>Endopterygota</taxon>
        <taxon>Hymenoptera</taxon>
        <taxon>Apocrita</taxon>
        <taxon>Aculeata</taxon>
        <taxon>Apoidea</taxon>
        <taxon>Anthophila</taxon>
        <taxon>Apidae</taxon>
        <taxon>Eufriesea</taxon>
    </lineage>
</organism>
<dbReference type="EMBL" id="KQ762329">
    <property type="protein sequence ID" value="OAD55969.1"/>
    <property type="molecule type" value="Genomic_DNA"/>
</dbReference>
<dbReference type="PANTHER" id="PTHR38564:SF2">
    <property type="entry name" value="WU:FC46H12 PRECURSOR"/>
    <property type="match status" value="1"/>
</dbReference>
<dbReference type="AlphaFoldDB" id="A0A310SP28"/>
<feature type="transmembrane region" description="Helical" evidence="2">
    <location>
        <begin position="66"/>
        <end position="88"/>
    </location>
</feature>
<evidence type="ECO:0000256" key="1">
    <source>
        <dbReference type="SAM" id="MobiDB-lite"/>
    </source>
</evidence>
<reference evidence="3 4" key="1">
    <citation type="submission" date="2015-07" db="EMBL/GenBank/DDBJ databases">
        <title>The genome of Eufriesea mexicana.</title>
        <authorList>
            <person name="Pan H."/>
            <person name="Kapheim K."/>
        </authorList>
    </citation>
    <scope>NUCLEOTIDE SEQUENCE [LARGE SCALE GENOMIC DNA]</scope>
    <source>
        <strain evidence="3">0111107269</strain>
        <tissue evidence="3">Whole body</tissue>
    </source>
</reference>
<sequence>MELRSMSRRPPPYTHVDRKRFMNSQNGSTKRKQKDQGLNKMKLNKEDSSPPVVVKDECIKFPRCKCFVYCISALLLFFLCVIWIHLVFPYPMHASCIIKWERIKVVWFFYGRKFGDPCIYTMQKFRSQILNWSSCMNCGPHGSKCLYTLKQPKPNENNVIRAMHLSANLKTMETIKIDFKEINKTCLATGESVSNEWLRIFDYSTNYCNLHNLVTEIGFDRSPKFLEQTSNAVCTQYNMAVCE</sequence>
<proteinExistence type="predicted"/>
<evidence type="ECO:0000256" key="2">
    <source>
        <dbReference type="SAM" id="Phobius"/>
    </source>
</evidence>
<evidence type="ECO:0000313" key="3">
    <source>
        <dbReference type="EMBL" id="OAD55969.1"/>
    </source>
</evidence>
<feature type="region of interest" description="Disordered" evidence="1">
    <location>
        <begin position="1"/>
        <end position="48"/>
    </location>
</feature>
<dbReference type="Proteomes" id="UP000250275">
    <property type="component" value="Unassembled WGS sequence"/>
</dbReference>
<keyword evidence="4" id="KW-1185">Reference proteome</keyword>
<keyword evidence="2" id="KW-1133">Transmembrane helix</keyword>
<keyword evidence="2" id="KW-0472">Membrane</keyword>
<name>A0A310SP28_9HYME</name>
<gene>
    <name evidence="3" type="ORF">WN48_04094</name>
</gene>